<evidence type="ECO:0000313" key="3">
    <source>
        <dbReference type="Proteomes" id="UP001500620"/>
    </source>
</evidence>
<gene>
    <name evidence="2" type="ORF">GCM10022255_072950</name>
</gene>
<dbReference type="Proteomes" id="UP001500620">
    <property type="component" value="Unassembled WGS sequence"/>
</dbReference>
<accession>A0ABP8DJB8</accession>
<comment type="caution">
    <text evidence="2">The sequence shown here is derived from an EMBL/GenBank/DDBJ whole genome shotgun (WGS) entry which is preliminary data.</text>
</comment>
<proteinExistence type="predicted"/>
<dbReference type="RefSeq" id="WP_345134169.1">
    <property type="nucleotide sequence ID" value="NZ_BAABAT010000026.1"/>
</dbReference>
<protein>
    <submittedName>
        <fullName evidence="2">DUF397 domain-containing protein</fullName>
    </submittedName>
</protein>
<feature type="domain" description="DUF397" evidence="1">
    <location>
        <begin position="8"/>
        <end position="59"/>
    </location>
</feature>
<evidence type="ECO:0000313" key="2">
    <source>
        <dbReference type="EMBL" id="GAA4257168.1"/>
    </source>
</evidence>
<organism evidence="2 3">
    <name type="scientific">Dactylosporangium darangshiense</name>
    <dbReference type="NCBI Taxonomy" id="579108"/>
    <lineage>
        <taxon>Bacteria</taxon>
        <taxon>Bacillati</taxon>
        <taxon>Actinomycetota</taxon>
        <taxon>Actinomycetes</taxon>
        <taxon>Micromonosporales</taxon>
        <taxon>Micromonosporaceae</taxon>
        <taxon>Dactylosporangium</taxon>
    </lineage>
</organism>
<dbReference type="Pfam" id="PF04149">
    <property type="entry name" value="DUF397"/>
    <property type="match status" value="1"/>
</dbReference>
<keyword evidence="3" id="KW-1185">Reference proteome</keyword>
<sequence>MHRAVTPGWRKSTYCGTQSCVEVADLALEGIAVRDAKNPDGSVLSFDRNTWGAFVDGIKAGRFDLQ</sequence>
<evidence type="ECO:0000259" key="1">
    <source>
        <dbReference type="Pfam" id="PF04149"/>
    </source>
</evidence>
<name>A0ABP8DJB8_9ACTN</name>
<dbReference type="InterPro" id="IPR007278">
    <property type="entry name" value="DUF397"/>
</dbReference>
<dbReference type="EMBL" id="BAABAT010000026">
    <property type="protein sequence ID" value="GAA4257168.1"/>
    <property type="molecule type" value="Genomic_DNA"/>
</dbReference>
<reference evidence="3" key="1">
    <citation type="journal article" date="2019" name="Int. J. Syst. Evol. Microbiol.">
        <title>The Global Catalogue of Microorganisms (GCM) 10K type strain sequencing project: providing services to taxonomists for standard genome sequencing and annotation.</title>
        <authorList>
            <consortium name="The Broad Institute Genomics Platform"/>
            <consortium name="The Broad Institute Genome Sequencing Center for Infectious Disease"/>
            <person name="Wu L."/>
            <person name="Ma J."/>
        </authorList>
    </citation>
    <scope>NUCLEOTIDE SEQUENCE [LARGE SCALE GENOMIC DNA]</scope>
    <source>
        <strain evidence="3">JCM 17441</strain>
    </source>
</reference>